<evidence type="ECO:0000313" key="1">
    <source>
        <dbReference type="EMBL" id="JAT19601.1"/>
    </source>
</evidence>
<dbReference type="EMBL" id="GEBQ01020376">
    <property type="protein sequence ID" value="JAT19601.1"/>
    <property type="molecule type" value="Transcribed_RNA"/>
</dbReference>
<proteinExistence type="predicted"/>
<accession>A0A1B6L7K6</accession>
<dbReference type="AlphaFoldDB" id="A0A1B6L7K6"/>
<sequence>LIKDQCQGHSLDKILDPTPDLTMDLIKDQCQDLNRDQILVQILDPTLDQCQVLNLNLILDHPQDLSLAHNRGLILLLKGLILDQPLLQCITIIIIMVRCLVTIMVRISDHHLIPNLYLINPQGHGPTPYRGQRVTRKQDWLQDPGLLLNLFLNLDSVLALNLDRGRDLLLFLTQHRFLTHSTLALCQDRCQCPNQDRCQCPNQDRCQCPNQDRCQC</sequence>
<feature type="non-terminal residue" evidence="1">
    <location>
        <position position="216"/>
    </location>
</feature>
<organism evidence="1">
    <name type="scientific">Graphocephala atropunctata</name>
    <dbReference type="NCBI Taxonomy" id="36148"/>
    <lineage>
        <taxon>Eukaryota</taxon>
        <taxon>Metazoa</taxon>
        <taxon>Ecdysozoa</taxon>
        <taxon>Arthropoda</taxon>
        <taxon>Hexapoda</taxon>
        <taxon>Insecta</taxon>
        <taxon>Pterygota</taxon>
        <taxon>Neoptera</taxon>
        <taxon>Paraneoptera</taxon>
        <taxon>Hemiptera</taxon>
        <taxon>Auchenorrhyncha</taxon>
        <taxon>Membracoidea</taxon>
        <taxon>Cicadellidae</taxon>
        <taxon>Cicadellinae</taxon>
        <taxon>Cicadellini</taxon>
        <taxon>Graphocephala</taxon>
    </lineage>
</organism>
<reference evidence="1" key="1">
    <citation type="submission" date="2015-11" db="EMBL/GenBank/DDBJ databases">
        <title>De novo transcriptome assembly of four potential Pierce s Disease insect vectors from Arizona vineyards.</title>
        <authorList>
            <person name="Tassone E.E."/>
        </authorList>
    </citation>
    <scope>NUCLEOTIDE SEQUENCE</scope>
</reference>
<feature type="non-terminal residue" evidence="1">
    <location>
        <position position="1"/>
    </location>
</feature>
<name>A0A1B6L7K6_9HEMI</name>
<gene>
    <name evidence="1" type="ORF">g.9021</name>
</gene>
<protein>
    <submittedName>
        <fullName evidence="1">Uncharacterized protein</fullName>
    </submittedName>
</protein>